<keyword evidence="8" id="KW-0521">NADP</keyword>
<dbReference type="InterPro" id="IPR050097">
    <property type="entry name" value="Ferredoxin-NADP_redctase_2"/>
</dbReference>
<evidence type="ECO:0000256" key="3">
    <source>
        <dbReference type="ARBA" id="ARBA00022827"/>
    </source>
</evidence>
<keyword evidence="6 7" id="KW-0676">Redox-active center</keyword>
<dbReference type="EMBL" id="CP115667">
    <property type="protein sequence ID" value="WBW50431.1"/>
    <property type="molecule type" value="Genomic_DNA"/>
</dbReference>
<dbReference type="InterPro" id="IPR008255">
    <property type="entry name" value="Pyr_nucl-diS_OxRdtase_2_AS"/>
</dbReference>
<protein>
    <recommendedName>
        <fullName evidence="7">Thioredoxin reductase</fullName>
        <ecNumber evidence="7">1.8.1.9</ecNumber>
    </recommendedName>
</protein>
<dbReference type="Proteomes" id="UP001210339">
    <property type="component" value="Chromosome"/>
</dbReference>
<comment type="catalytic activity">
    <reaction evidence="7">
        <text>[thioredoxin]-dithiol + NADP(+) = [thioredoxin]-disulfide + NADPH + H(+)</text>
        <dbReference type="Rhea" id="RHEA:20345"/>
        <dbReference type="Rhea" id="RHEA-COMP:10698"/>
        <dbReference type="Rhea" id="RHEA-COMP:10700"/>
        <dbReference type="ChEBI" id="CHEBI:15378"/>
        <dbReference type="ChEBI" id="CHEBI:29950"/>
        <dbReference type="ChEBI" id="CHEBI:50058"/>
        <dbReference type="ChEBI" id="CHEBI:57783"/>
        <dbReference type="ChEBI" id="CHEBI:58349"/>
        <dbReference type="EC" id="1.8.1.9"/>
    </reaction>
</comment>
<keyword evidence="11" id="KW-1185">Reference proteome</keyword>
<dbReference type="Pfam" id="PF07992">
    <property type="entry name" value="Pyr_redox_2"/>
    <property type="match status" value="1"/>
</dbReference>
<evidence type="ECO:0000256" key="8">
    <source>
        <dbReference type="RuleBase" id="RU003881"/>
    </source>
</evidence>
<reference evidence="10 11" key="1">
    <citation type="submission" date="2023-01" db="EMBL/GenBank/DDBJ databases">
        <authorList>
            <person name="Lee S.H."/>
            <person name="Jung H.S."/>
            <person name="Yun J.U."/>
        </authorList>
    </citation>
    <scope>NUCLEOTIDE SEQUENCE [LARGE SCALE GENOMIC DNA]</scope>
    <source>
        <strain evidence="10 11">CBA3646</strain>
    </source>
</reference>
<evidence type="ECO:0000256" key="2">
    <source>
        <dbReference type="ARBA" id="ARBA00022630"/>
    </source>
</evidence>
<dbReference type="RefSeq" id="WP_271191963.1">
    <property type="nucleotide sequence ID" value="NZ_CP115667.1"/>
</dbReference>
<sequence>MYDLVIIGAGAAGLSAGLYAARANLNTLVIDKGLEGGQIVNTEKVENYPGILEIGGMEFGQTLKKQAESFGCKVVMDDIQEVDLTSNPKVLKGRIDTYEAKTVILANGASHRTVGAEGEEVFSGRGISYCATCDAAFYQDKEVYVVGGGDAAVEEALFITRFASKVHLIHRRNQLRASEDLQAQAKANPKIDYMWDTEVVKFSGDKMLSSFDVRNIKTGETKTISSDDTFGVFVFVGYVPQTALVEGQVTLEDGYIVTNDHMATNIAGVFAAGDIRAKKVRQLVTAAADGVVAAVSADQYIAEQEGTLYEGLVQA</sequence>
<accession>A0ABY7QVP9</accession>
<name>A0ABY7QVP9_9FIRM</name>
<organism evidence="10 11">
    <name type="scientific">Peptoniphilus equinus</name>
    <dbReference type="NCBI Taxonomy" id="3016343"/>
    <lineage>
        <taxon>Bacteria</taxon>
        <taxon>Bacillati</taxon>
        <taxon>Bacillota</taxon>
        <taxon>Tissierellia</taxon>
        <taxon>Tissierellales</taxon>
        <taxon>Peptoniphilaceae</taxon>
        <taxon>Peptoniphilus</taxon>
    </lineage>
</organism>
<keyword evidence="5" id="KW-1015">Disulfide bond</keyword>
<dbReference type="PROSITE" id="PS00573">
    <property type="entry name" value="PYRIDINE_REDOX_2"/>
    <property type="match status" value="1"/>
</dbReference>
<keyword evidence="2 7" id="KW-0285">Flavoprotein</keyword>
<dbReference type="InterPro" id="IPR005982">
    <property type="entry name" value="Thioredox_Rdtase"/>
</dbReference>
<evidence type="ECO:0000256" key="6">
    <source>
        <dbReference type="ARBA" id="ARBA00023284"/>
    </source>
</evidence>
<keyword evidence="3 7" id="KW-0274">FAD</keyword>
<dbReference type="EC" id="1.8.1.9" evidence="7"/>
<evidence type="ECO:0000256" key="4">
    <source>
        <dbReference type="ARBA" id="ARBA00023002"/>
    </source>
</evidence>
<gene>
    <name evidence="10" type="primary">trxB</name>
    <name evidence="10" type="ORF">O6R05_02495</name>
</gene>
<dbReference type="InterPro" id="IPR036188">
    <property type="entry name" value="FAD/NAD-bd_sf"/>
</dbReference>
<dbReference type="SUPFAM" id="SSF51905">
    <property type="entry name" value="FAD/NAD(P)-binding domain"/>
    <property type="match status" value="1"/>
</dbReference>
<dbReference type="PANTHER" id="PTHR48105">
    <property type="entry name" value="THIOREDOXIN REDUCTASE 1-RELATED-RELATED"/>
    <property type="match status" value="1"/>
</dbReference>
<dbReference type="PRINTS" id="PR00469">
    <property type="entry name" value="PNDRDTASEII"/>
</dbReference>
<dbReference type="GO" id="GO:0004791">
    <property type="term" value="F:thioredoxin-disulfide reductase (NADPH) activity"/>
    <property type="evidence" value="ECO:0007669"/>
    <property type="project" value="UniProtKB-EC"/>
</dbReference>
<dbReference type="Gene3D" id="3.50.50.60">
    <property type="entry name" value="FAD/NAD(P)-binding domain"/>
    <property type="match status" value="2"/>
</dbReference>
<comment type="cofactor">
    <cofactor evidence="8">
        <name>FAD</name>
        <dbReference type="ChEBI" id="CHEBI:57692"/>
    </cofactor>
    <text evidence="8">Binds 1 FAD per subunit.</text>
</comment>
<feature type="domain" description="FAD/NAD(P)-binding" evidence="9">
    <location>
        <begin position="2"/>
        <end position="290"/>
    </location>
</feature>
<evidence type="ECO:0000313" key="11">
    <source>
        <dbReference type="Proteomes" id="UP001210339"/>
    </source>
</evidence>
<dbReference type="InterPro" id="IPR023753">
    <property type="entry name" value="FAD/NAD-binding_dom"/>
</dbReference>
<dbReference type="PRINTS" id="PR00368">
    <property type="entry name" value="FADPNR"/>
</dbReference>
<evidence type="ECO:0000256" key="5">
    <source>
        <dbReference type="ARBA" id="ARBA00023157"/>
    </source>
</evidence>
<dbReference type="NCBIfam" id="TIGR01292">
    <property type="entry name" value="TRX_reduct"/>
    <property type="match status" value="1"/>
</dbReference>
<evidence type="ECO:0000256" key="7">
    <source>
        <dbReference type="RuleBase" id="RU003880"/>
    </source>
</evidence>
<evidence type="ECO:0000256" key="1">
    <source>
        <dbReference type="ARBA" id="ARBA00009333"/>
    </source>
</evidence>
<comment type="subunit">
    <text evidence="7">Homodimer.</text>
</comment>
<proteinExistence type="inferred from homology"/>
<keyword evidence="4 7" id="KW-0560">Oxidoreductase</keyword>
<comment type="similarity">
    <text evidence="1 7">Belongs to the class-II pyridine nucleotide-disulfide oxidoreductase family.</text>
</comment>
<evidence type="ECO:0000259" key="9">
    <source>
        <dbReference type="Pfam" id="PF07992"/>
    </source>
</evidence>
<evidence type="ECO:0000313" key="10">
    <source>
        <dbReference type="EMBL" id="WBW50431.1"/>
    </source>
</evidence>